<evidence type="ECO:0000259" key="7">
    <source>
        <dbReference type="Pfam" id="PF01171"/>
    </source>
</evidence>
<dbReference type="Pfam" id="PF01171">
    <property type="entry name" value="ATP_bind_3"/>
    <property type="match status" value="1"/>
</dbReference>
<organism evidence="8 9">
    <name type="scientific">Terrihabitans rhizophilus</name>
    <dbReference type="NCBI Taxonomy" id="3092662"/>
    <lineage>
        <taxon>Bacteria</taxon>
        <taxon>Pseudomonadati</taxon>
        <taxon>Pseudomonadota</taxon>
        <taxon>Alphaproteobacteria</taxon>
        <taxon>Hyphomicrobiales</taxon>
        <taxon>Terrihabitans</taxon>
    </lineage>
</organism>
<dbReference type="EC" id="6.3.4.19" evidence="6"/>
<feature type="domain" description="tRNA(Ile)-lysidine/2-thiocytidine synthase N-terminal" evidence="7">
    <location>
        <begin position="10"/>
        <end position="188"/>
    </location>
</feature>
<dbReference type="InterPro" id="IPR012795">
    <property type="entry name" value="tRNA_Ile_lys_synt_N"/>
</dbReference>
<dbReference type="EMBL" id="JAXAFJ010000002">
    <property type="protein sequence ID" value="MDX6805719.1"/>
    <property type="molecule type" value="Genomic_DNA"/>
</dbReference>
<dbReference type="CDD" id="cd01992">
    <property type="entry name" value="TilS_N"/>
    <property type="match status" value="1"/>
</dbReference>
<keyword evidence="6" id="KW-0963">Cytoplasm</keyword>
<dbReference type="Gene3D" id="3.40.50.620">
    <property type="entry name" value="HUPs"/>
    <property type="match status" value="1"/>
</dbReference>
<dbReference type="InterPro" id="IPR014729">
    <property type="entry name" value="Rossmann-like_a/b/a_fold"/>
</dbReference>
<keyword evidence="1 6" id="KW-0436">Ligase</keyword>
<gene>
    <name evidence="6 8" type="primary">tilS</name>
    <name evidence="8" type="ORF">SCD90_06560</name>
</gene>
<dbReference type="InterPro" id="IPR012094">
    <property type="entry name" value="tRNA_Ile_lys_synt"/>
</dbReference>
<dbReference type="PANTHER" id="PTHR43033">
    <property type="entry name" value="TRNA(ILE)-LYSIDINE SYNTHASE-RELATED"/>
    <property type="match status" value="1"/>
</dbReference>
<keyword evidence="9" id="KW-1185">Reference proteome</keyword>
<sequence length="321" mass="34540">MRPFAPVEGLLAAVSGGADSMALLVLLSDWAHRQDVPMIAATVDHGLRPESRAEAGTVAATCGRLGVEHMVLDWTGAKPETRIEEQARTARYGLLTDLARRRGMSHLATGHTMDDQAETVLLRLAAGSGLTGLAAMRDEVPRSGIRHVRPFLNVPKNRLVATLEAGGFDWHEDPSNCDVRFARARLRQSRAVLEREGLSAGRLAVLARRVARAENALAWAAEEAWARCAALGQGRIELDRAALLELPEEIALRLLVRALDEAGGGAAIRLARAEALFEAVLGALRARRSLARTLAGCAVRVGSGPVRIERAPPRSRRVPQG</sequence>
<keyword evidence="4 6" id="KW-0067">ATP-binding</keyword>
<protein>
    <recommendedName>
        <fullName evidence="6">tRNA(Ile)-lysidine synthase</fullName>
        <ecNumber evidence="6">6.3.4.19</ecNumber>
    </recommendedName>
    <alternativeName>
        <fullName evidence="6">tRNA(Ile)-2-lysyl-cytidine synthase</fullName>
    </alternativeName>
    <alternativeName>
        <fullName evidence="6">tRNA(Ile)-lysidine synthetase</fullName>
    </alternativeName>
</protein>
<evidence type="ECO:0000256" key="3">
    <source>
        <dbReference type="ARBA" id="ARBA00022741"/>
    </source>
</evidence>
<dbReference type="InterPro" id="IPR011063">
    <property type="entry name" value="TilS/TtcA_N"/>
</dbReference>
<keyword evidence="3 6" id="KW-0547">Nucleotide-binding</keyword>
<comment type="domain">
    <text evidence="6">The N-terminal region contains the highly conserved SGGXDS motif, predicted to be a P-loop motif involved in ATP binding.</text>
</comment>
<dbReference type="GO" id="GO:0032267">
    <property type="term" value="F:tRNA(Ile)-lysidine synthase activity"/>
    <property type="evidence" value="ECO:0007669"/>
    <property type="project" value="UniProtKB-EC"/>
</dbReference>
<dbReference type="PANTHER" id="PTHR43033:SF1">
    <property type="entry name" value="TRNA(ILE)-LYSIDINE SYNTHASE-RELATED"/>
    <property type="match status" value="1"/>
</dbReference>
<name>A0ABU4RNP8_9HYPH</name>
<proteinExistence type="inferred from homology"/>
<feature type="binding site" evidence="6">
    <location>
        <begin position="15"/>
        <end position="20"/>
    </location>
    <ligand>
        <name>ATP</name>
        <dbReference type="ChEBI" id="CHEBI:30616"/>
    </ligand>
</feature>
<evidence type="ECO:0000256" key="1">
    <source>
        <dbReference type="ARBA" id="ARBA00022598"/>
    </source>
</evidence>
<dbReference type="HAMAP" id="MF_01161">
    <property type="entry name" value="tRNA_Ile_lys_synt"/>
    <property type="match status" value="1"/>
</dbReference>
<dbReference type="SUPFAM" id="SSF52402">
    <property type="entry name" value="Adenine nucleotide alpha hydrolases-like"/>
    <property type="match status" value="1"/>
</dbReference>
<dbReference type="NCBIfam" id="TIGR02432">
    <property type="entry name" value="lysidine_TilS_N"/>
    <property type="match status" value="1"/>
</dbReference>
<evidence type="ECO:0000256" key="6">
    <source>
        <dbReference type="HAMAP-Rule" id="MF_01161"/>
    </source>
</evidence>
<accession>A0ABU4RNP8</accession>
<comment type="catalytic activity">
    <reaction evidence="5 6">
        <text>cytidine(34) in tRNA(Ile2) + L-lysine + ATP = lysidine(34) in tRNA(Ile2) + AMP + diphosphate + H(+)</text>
        <dbReference type="Rhea" id="RHEA:43744"/>
        <dbReference type="Rhea" id="RHEA-COMP:10625"/>
        <dbReference type="Rhea" id="RHEA-COMP:10670"/>
        <dbReference type="ChEBI" id="CHEBI:15378"/>
        <dbReference type="ChEBI" id="CHEBI:30616"/>
        <dbReference type="ChEBI" id="CHEBI:32551"/>
        <dbReference type="ChEBI" id="CHEBI:33019"/>
        <dbReference type="ChEBI" id="CHEBI:82748"/>
        <dbReference type="ChEBI" id="CHEBI:83665"/>
        <dbReference type="ChEBI" id="CHEBI:456215"/>
        <dbReference type="EC" id="6.3.4.19"/>
    </reaction>
</comment>
<reference evidence="8 9" key="1">
    <citation type="submission" date="2023-11" db="EMBL/GenBank/DDBJ databases">
        <authorList>
            <person name="Bao R."/>
        </authorList>
    </citation>
    <scope>NUCLEOTIDE SEQUENCE [LARGE SCALE GENOMIC DNA]</scope>
    <source>
        <strain evidence="8 9">PJ23</strain>
    </source>
</reference>
<evidence type="ECO:0000256" key="5">
    <source>
        <dbReference type="ARBA" id="ARBA00048539"/>
    </source>
</evidence>
<comment type="subcellular location">
    <subcellularLocation>
        <location evidence="6">Cytoplasm</location>
    </subcellularLocation>
</comment>
<dbReference type="Proteomes" id="UP001274321">
    <property type="component" value="Unassembled WGS sequence"/>
</dbReference>
<comment type="similarity">
    <text evidence="6">Belongs to the tRNA(Ile)-lysidine synthase family.</text>
</comment>
<evidence type="ECO:0000313" key="8">
    <source>
        <dbReference type="EMBL" id="MDX6805719.1"/>
    </source>
</evidence>
<keyword evidence="2 6" id="KW-0819">tRNA processing</keyword>
<evidence type="ECO:0000256" key="4">
    <source>
        <dbReference type="ARBA" id="ARBA00022840"/>
    </source>
</evidence>
<evidence type="ECO:0000256" key="2">
    <source>
        <dbReference type="ARBA" id="ARBA00022694"/>
    </source>
</evidence>
<evidence type="ECO:0000313" key="9">
    <source>
        <dbReference type="Proteomes" id="UP001274321"/>
    </source>
</evidence>
<comment type="caution">
    <text evidence="8">The sequence shown here is derived from an EMBL/GenBank/DDBJ whole genome shotgun (WGS) entry which is preliminary data.</text>
</comment>
<comment type="function">
    <text evidence="6">Ligates lysine onto the cytidine present at position 34 of the AUA codon-specific tRNA(Ile) that contains the anticodon CAU, in an ATP-dependent manner. Cytidine is converted to lysidine, thus changing the amino acid specificity of the tRNA from methionine to isoleucine.</text>
</comment>